<protein>
    <recommendedName>
        <fullName evidence="5">Homoserine dehydrogenase</fullName>
        <ecNumber evidence="4">1.1.1.3</ecNumber>
    </recommendedName>
</protein>
<feature type="binding site" evidence="12">
    <location>
        <position position="107"/>
    </location>
    <ligand>
        <name>NADPH</name>
        <dbReference type="ChEBI" id="CHEBI:57783"/>
    </ligand>
</feature>
<organism evidence="15 16">
    <name type="scientific">Candidatus Pelagibacter giovannonii</name>
    <dbReference type="NCBI Taxonomy" id="2563896"/>
    <lineage>
        <taxon>Bacteria</taxon>
        <taxon>Pseudomonadati</taxon>
        <taxon>Pseudomonadota</taxon>
        <taxon>Alphaproteobacteria</taxon>
        <taxon>Candidatus Pelagibacterales</taxon>
        <taxon>Candidatus Pelagibacteraceae</taxon>
        <taxon>Candidatus Pelagibacter</taxon>
    </lineage>
</organism>
<reference evidence="15 16" key="1">
    <citation type="journal article" date="2020" name="Nat. Microbiol.">
        <title>Lysogenic host-virus interactions in SAR11 marine bacteria.</title>
        <authorList>
            <person name="Morris R.M."/>
            <person name="Cain K.R."/>
            <person name="Hvorecny K.L."/>
            <person name="Kollman J.M."/>
        </authorList>
    </citation>
    <scope>NUCLEOTIDE SEQUENCE [LARGE SCALE GENOMIC DNA]</scope>
    <source>
        <strain evidence="15 16">NP1</strain>
    </source>
</reference>
<sequence length="430" mass="47499">MKNIINIAVVGLGQVGIYLLNELNTKKKDIELKTGKKINVVAVSARSISKKRRFKINKKIFFKNPLEIFNKTKVDILFEAIGMSDGISKKVVETALKNKIHVITPNKALISKHGDYLGKLAEDNNVNLEFEASVAGGIPILRTIKEGLSTNKISKVYGILNGTSNYILSEMRNSKDSFSNVLKKAQKLGYAEPGNPKLDLNGFDAFAKVRILSALAFNTKISKHKCLMEGIEKIELKDIEIANQLNSRIKLLGISEIINNQLFETVHPCLVSKNSYIGNVGGVMNAVILEGKPVGESILQGEGAGPGPTSSSLLSDLLSILSGNVKKPFGIPGSKRKSIKCYNVNNYVNSLYLRFEVKDKPGVLSTITNRLAKYKISVKRLIQTPDKKNNKATIVIITHKTNELNSKNCLSVFKKDKNILKYPTLIRIYN</sequence>
<dbReference type="RefSeq" id="WP_168606248.1">
    <property type="nucleotide sequence ID" value="NZ_CP038852.1"/>
</dbReference>
<evidence type="ECO:0000256" key="6">
    <source>
        <dbReference type="ARBA" id="ARBA00022605"/>
    </source>
</evidence>
<evidence type="ECO:0000256" key="9">
    <source>
        <dbReference type="ARBA" id="ARBA00023002"/>
    </source>
</evidence>
<keyword evidence="16" id="KW-1185">Reference proteome</keyword>
<evidence type="ECO:0000313" key="15">
    <source>
        <dbReference type="EMBL" id="QIZ20353.1"/>
    </source>
</evidence>
<feature type="active site" description="Proton donor" evidence="11">
    <location>
        <position position="208"/>
    </location>
</feature>
<keyword evidence="6" id="KW-0028">Amino-acid biosynthesis</keyword>
<dbReference type="Proteomes" id="UP000501094">
    <property type="component" value="Chromosome"/>
</dbReference>
<evidence type="ECO:0000256" key="1">
    <source>
        <dbReference type="ARBA" id="ARBA00005056"/>
    </source>
</evidence>
<dbReference type="SUPFAM" id="SSF51735">
    <property type="entry name" value="NAD(P)-binding Rossmann-fold domains"/>
    <property type="match status" value="1"/>
</dbReference>
<dbReference type="Pfam" id="PF03447">
    <property type="entry name" value="NAD_binding_3"/>
    <property type="match status" value="1"/>
</dbReference>
<dbReference type="KEGG" id="peg:E5R92_00915"/>
<keyword evidence="10" id="KW-0486">Methionine biosynthesis</keyword>
<comment type="similarity">
    <text evidence="3 13">Belongs to the homoserine dehydrogenase family.</text>
</comment>
<evidence type="ECO:0000256" key="8">
    <source>
        <dbReference type="ARBA" id="ARBA00022857"/>
    </source>
</evidence>
<evidence type="ECO:0000256" key="13">
    <source>
        <dbReference type="RuleBase" id="RU004171"/>
    </source>
</evidence>
<dbReference type="PROSITE" id="PS01042">
    <property type="entry name" value="HOMOSER_DHGENASE"/>
    <property type="match status" value="1"/>
</dbReference>
<dbReference type="InterPro" id="IPR016204">
    <property type="entry name" value="HDH"/>
</dbReference>
<evidence type="ECO:0000256" key="10">
    <source>
        <dbReference type="ARBA" id="ARBA00023167"/>
    </source>
</evidence>
<evidence type="ECO:0000256" key="7">
    <source>
        <dbReference type="ARBA" id="ARBA00022697"/>
    </source>
</evidence>
<feature type="domain" description="ACT" evidence="14">
    <location>
        <begin position="352"/>
        <end position="430"/>
    </location>
</feature>
<dbReference type="Pfam" id="PF01842">
    <property type="entry name" value="ACT"/>
    <property type="match status" value="1"/>
</dbReference>
<keyword evidence="9 15" id="KW-0560">Oxidoreductase</keyword>
<dbReference type="SUPFAM" id="SSF55021">
    <property type="entry name" value="ACT-like"/>
    <property type="match status" value="1"/>
</dbReference>
<gene>
    <name evidence="15" type="ORF">E5R92_00915</name>
</gene>
<evidence type="ECO:0000256" key="5">
    <source>
        <dbReference type="ARBA" id="ARBA00013376"/>
    </source>
</evidence>
<dbReference type="SUPFAM" id="SSF55347">
    <property type="entry name" value="Glyceraldehyde-3-phosphate dehydrogenase-like, C-terminal domain"/>
    <property type="match status" value="1"/>
</dbReference>
<dbReference type="NCBIfam" id="NF004976">
    <property type="entry name" value="PRK06349.1"/>
    <property type="match status" value="1"/>
</dbReference>
<keyword evidence="7" id="KW-0791">Threonine biosynthesis</keyword>
<evidence type="ECO:0000256" key="2">
    <source>
        <dbReference type="ARBA" id="ARBA00005062"/>
    </source>
</evidence>
<comment type="pathway">
    <text evidence="2">Amino-acid biosynthesis; L-methionine biosynthesis via de novo pathway; L-homoserine from L-aspartate: step 3/3.</text>
</comment>
<evidence type="ECO:0000259" key="14">
    <source>
        <dbReference type="PROSITE" id="PS51671"/>
    </source>
</evidence>
<dbReference type="Gene3D" id="3.30.70.260">
    <property type="match status" value="1"/>
</dbReference>
<dbReference type="Pfam" id="PF00742">
    <property type="entry name" value="Homoserine_dh"/>
    <property type="match status" value="1"/>
</dbReference>
<dbReference type="UniPathway" id="UPA00051">
    <property type="reaction ID" value="UER00465"/>
</dbReference>
<dbReference type="GO" id="GO:0050661">
    <property type="term" value="F:NADP binding"/>
    <property type="evidence" value="ECO:0007669"/>
    <property type="project" value="InterPro"/>
</dbReference>
<dbReference type="InterPro" id="IPR005106">
    <property type="entry name" value="Asp/hSer_DH_NAD-bd"/>
</dbReference>
<feature type="binding site" evidence="12">
    <location>
        <position position="192"/>
    </location>
    <ligand>
        <name>L-homoserine</name>
        <dbReference type="ChEBI" id="CHEBI:57476"/>
    </ligand>
</feature>
<dbReference type="Gene3D" id="3.40.50.720">
    <property type="entry name" value="NAD(P)-binding Rossmann-like Domain"/>
    <property type="match status" value="1"/>
</dbReference>
<dbReference type="InterPro" id="IPR045865">
    <property type="entry name" value="ACT-like_dom_sf"/>
</dbReference>
<comment type="pathway">
    <text evidence="1">Amino-acid biosynthesis; L-threonine biosynthesis; L-threonine from L-aspartate: step 3/5.</text>
</comment>
<evidence type="ECO:0000256" key="4">
    <source>
        <dbReference type="ARBA" id="ARBA00013213"/>
    </source>
</evidence>
<dbReference type="PANTHER" id="PTHR43331:SF1">
    <property type="entry name" value="HOMOSERINE DEHYDROGENASE"/>
    <property type="match status" value="1"/>
</dbReference>
<dbReference type="EMBL" id="CP038852">
    <property type="protein sequence ID" value="QIZ20353.1"/>
    <property type="molecule type" value="Genomic_DNA"/>
</dbReference>
<proteinExistence type="inferred from homology"/>
<dbReference type="InterPro" id="IPR036291">
    <property type="entry name" value="NAD(P)-bd_dom_sf"/>
</dbReference>
<dbReference type="PANTHER" id="PTHR43331">
    <property type="entry name" value="HOMOSERINE DEHYDROGENASE"/>
    <property type="match status" value="1"/>
</dbReference>
<dbReference type="PIRSF" id="PIRSF000098">
    <property type="entry name" value="Homoser_dehydrog"/>
    <property type="match status" value="1"/>
</dbReference>
<dbReference type="UniPathway" id="UPA00050">
    <property type="reaction ID" value="UER00063"/>
</dbReference>
<evidence type="ECO:0000256" key="12">
    <source>
        <dbReference type="PIRSR" id="PIRSR000098-2"/>
    </source>
</evidence>
<keyword evidence="8 12" id="KW-0521">NADP</keyword>
<accession>A0A6H1Q1U7</accession>
<dbReference type="Gene3D" id="3.30.360.10">
    <property type="entry name" value="Dihydrodipicolinate Reductase, domain 2"/>
    <property type="match status" value="1"/>
</dbReference>
<evidence type="ECO:0000313" key="16">
    <source>
        <dbReference type="Proteomes" id="UP000501094"/>
    </source>
</evidence>
<dbReference type="PROSITE" id="PS51671">
    <property type="entry name" value="ACT"/>
    <property type="match status" value="1"/>
</dbReference>
<evidence type="ECO:0000256" key="3">
    <source>
        <dbReference type="ARBA" id="ARBA00006753"/>
    </source>
</evidence>
<dbReference type="GO" id="GO:0009086">
    <property type="term" value="P:methionine biosynthetic process"/>
    <property type="evidence" value="ECO:0007669"/>
    <property type="project" value="UniProtKB-KW"/>
</dbReference>
<dbReference type="FunFam" id="3.30.360.10:FF:000005">
    <property type="entry name" value="Homoserine dehydrogenase"/>
    <property type="match status" value="1"/>
</dbReference>
<dbReference type="AlphaFoldDB" id="A0A6H1Q1U7"/>
<dbReference type="GO" id="GO:0009088">
    <property type="term" value="P:threonine biosynthetic process"/>
    <property type="evidence" value="ECO:0007669"/>
    <property type="project" value="UniProtKB-UniPathway"/>
</dbReference>
<evidence type="ECO:0000256" key="11">
    <source>
        <dbReference type="PIRSR" id="PIRSR000098-1"/>
    </source>
</evidence>
<dbReference type="InterPro" id="IPR019811">
    <property type="entry name" value="HDH_CS"/>
</dbReference>
<name>A0A6H1Q1U7_9PROT</name>
<dbReference type="CDD" id="cd04881">
    <property type="entry name" value="ACT_HSDH-Hom"/>
    <property type="match status" value="1"/>
</dbReference>
<dbReference type="GO" id="GO:0004412">
    <property type="term" value="F:homoserine dehydrogenase activity"/>
    <property type="evidence" value="ECO:0007669"/>
    <property type="project" value="UniProtKB-EC"/>
</dbReference>
<dbReference type="InterPro" id="IPR001342">
    <property type="entry name" value="HDH_cat"/>
</dbReference>
<dbReference type="EC" id="1.1.1.3" evidence="4"/>
<dbReference type="InterPro" id="IPR002912">
    <property type="entry name" value="ACT_dom"/>
</dbReference>